<dbReference type="EMBL" id="CP063657">
    <property type="protein sequence ID" value="QOW23317.1"/>
    <property type="molecule type" value="Genomic_DNA"/>
</dbReference>
<keyword evidence="2" id="KW-1185">Reference proteome</keyword>
<accession>A0A7S6UN18</accession>
<organism evidence="1 2">
    <name type="scientific">Novilysobacter avium</name>
    <dbReference type="NCBI Taxonomy" id="2781023"/>
    <lineage>
        <taxon>Bacteria</taxon>
        <taxon>Pseudomonadati</taxon>
        <taxon>Pseudomonadota</taxon>
        <taxon>Gammaproteobacteria</taxon>
        <taxon>Lysobacterales</taxon>
        <taxon>Lysobacteraceae</taxon>
        <taxon>Novilysobacter</taxon>
    </lineage>
</organism>
<name>A0A7S6UN18_9GAMM</name>
<dbReference type="Proteomes" id="UP000593932">
    <property type="component" value="Chromosome"/>
</dbReference>
<evidence type="ECO:0000313" key="2">
    <source>
        <dbReference type="Proteomes" id="UP000593932"/>
    </source>
</evidence>
<evidence type="ECO:0000313" key="1">
    <source>
        <dbReference type="EMBL" id="QOW23317.1"/>
    </source>
</evidence>
<dbReference type="RefSeq" id="WP_194035785.1">
    <property type="nucleotide sequence ID" value="NZ_CP063657.1"/>
</dbReference>
<sequence>MASTSASAQYATVGSTRSAAVEAPAVEVSIGRQLDELGYDHDVDDDGDFKLVLEMEDDRTQLAYVRSPVHEFGSHRIREIWSPAYRVDGGRFPAPVSVRLLEDSHDSVLGSWVKQGDIAMFVVKIAADASTTELKDAIAAAVTTADAMETELSPGSDEF</sequence>
<protein>
    <submittedName>
        <fullName evidence="1">Uncharacterized protein</fullName>
    </submittedName>
</protein>
<gene>
    <name evidence="1" type="ORF">INQ42_06385</name>
</gene>
<reference evidence="1 2" key="1">
    <citation type="submission" date="2020-10" db="EMBL/GenBank/DDBJ databases">
        <title>complete genome sequencing of Lysobacter sp. H23M41.</title>
        <authorList>
            <person name="Bae J.-W."/>
            <person name="Lee S.-Y."/>
        </authorList>
    </citation>
    <scope>NUCLEOTIDE SEQUENCE [LARGE SCALE GENOMIC DNA]</scope>
    <source>
        <strain evidence="1 2">H23M41</strain>
    </source>
</reference>
<proteinExistence type="predicted"/>